<reference evidence="2 3" key="1">
    <citation type="submission" date="2016-02" db="EMBL/GenBank/DDBJ databases">
        <title>Biosynthesis of antibiotic leucinostatins and their inhibition on Phytophthora in bio-control Purpureocillium lilacinum.</title>
        <authorList>
            <person name="Wang G."/>
            <person name="Liu Z."/>
            <person name="Lin R."/>
            <person name="Li E."/>
            <person name="Mao Z."/>
            <person name="Ling J."/>
            <person name="Yin W."/>
            <person name="Xie B."/>
        </authorList>
    </citation>
    <scope>NUCLEOTIDE SEQUENCE [LARGE SCALE GENOMIC DNA]</scope>
    <source>
        <strain evidence="2">PLFJ-1</strain>
    </source>
</reference>
<dbReference type="EMBL" id="LSBI01000008">
    <property type="protein sequence ID" value="OAQ82773.1"/>
    <property type="molecule type" value="Genomic_DNA"/>
</dbReference>
<organism evidence="2 3">
    <name type="scientific">Purpureocillium lilacinum</name>
    <name type="common">Paecilomyces lilacinus</name>
    <dbReference type="NCBI Taxonomy" id="33203"/>
    <lineage>
        <taxon>Eukaryota</taxon>
        <taxon>Fungi</taxon>
        <taxon>Dikarya</taxon>
        <taxon>Ascomycota</taxon>
        <taxon>Pezizomycotina</taxon>
        <taxon>Sordariomycetes</taxon>
        <taxon>Hypocreomycetidae</taxon>
        <taxon>Hypocreales</taxon>
        <taxon>Ophiocordycipitaceae</taxon>
        <taxon>Purpureocillium</taxon>
    </lineage>
</organism>
<dbReference type="Proteomes" id="UP000078340">
    <property type="component" value="Unassembled WGS sequence"/>
</dbReference>
<proteinExistence type="predicted"/>
<gene>
    <name evidence="2" type="ORF">VFPFJ_08576</name>
</gene>
<evidence type="ECO:0000313" key="3">
    <source>
        <dbReference type="Proteomes" id="UP000078340"/>
    </source>
</evidence>
<dbReference type="AlphaFoldDB" id="A0A179GZS5"/>
<feature type="region of interest" description="Disordered" evidence="1">
    <location>
        <begin position="124"/>
        <end position="145"/>
    </location>
</feature>
<evidence type="ECO:0000313" key="2">
    <source>
        <dbReference type="EMBL" id="OAQ82773.1"/>
    </source>
</evidence>
<protein>
    <submittedName>
        <fullName evidence="2">Uncharacterized protein</fullName>
    </submittedName>
</protein>
<sequence>MLRPPVGAPSPVRAYGFQPSFISMVLGSERAMCFCRQGIARSTDNTGASRLRMGRRLQKEMSLHVVANAAVPGPDDLCDGREVRSPLTVRKAEEGRGQVQARNVNVSRVWTRISMPVDRRRFESIQQSEDDAPLMPAVNSGLMST</sequence>
<evidence type="ECO:0000256" key="1">
    <source>
        <dbReference type="SAM" id="MobiDB-lite"/>
    </source>
</evidence>
<comment type="caution">
    <text evidence="2">The sequence shown here is derived from an EMBL/GenBank/DDBJ whole genome shotgun (WGS) entry which is preliminary data.</text>
</comment>
<name>A0A179GZS5_PURLI</name>
<accession>A0A179GZS5</accession>